<evidence type="ECO:0000313" key="3">
    <source>
        <dbReference type="Proteomes" id="UP000218387"/>
    </source>
</evidence>
<organism evidence="2 3">
    <name type="scientific">Eubacterium maltosivorans</name>
    <dbReference type="NCBI Taxonomy" id="2041044"/>
    <lineage>
        <taxon>Bacteria</taxon>
        <taxon>Bacillati</taxon>
        <taxon>Bacillota</taxon>
        <taxon>Clostridia</taxon>
        <taxon>Eubacteriales</taxon>
        <taxon>Eubacteriaceae</taxon>
        <taxon>Eubacterium</taxon>
    </lineage>
</organism>
<dbReference type="EMBL" id="CP029487">
    <property type="protein sequence ID" value="QCT71613.1"/>
    <property type="molecule type" value="Genomic_DNA"/>
</dbReference>
<feature type="region of interest" description="Disordered" evidence="1">
    <location>
        <begin position="36"/>
        <end position="66"/>
    </location>
</feature>
<reference evidence="2 3" key="1">
    <citation type="submission" date="2018-05" db="EMBL/GenBank/DDBJ databases">
        <title>Genome comparison of Eubacterium sp.</title>
        <authorList>
            <person name="Feng Y."/>
            <person name="Sanchez-Andrea I."/>
            <person name="Stams A.J.M."/>
            <person name="De Vos W.M."/>
        </authorList>
    </citation>
    <scope>NUCLEOTIDE SEQUENCE [LARGE SCALE GENOMIC DNA]</scope>
    <source>
        <strain evidence="2 3">YI</strain>
    </source>
</reference>
<protein>
    <submittedName>
        <fullName evidence="2">Uncharacterized protein</fullName>
    </submittedName>
</protein>
<dbReference type="AlphaFoldDB" id="A0A4P9C829"/>
<proteinExistence type="predicted"/>
<name>A0A4P9C829_EUBML</name>
<feature type="compositionally biased region" description="Basic residues" evidence="1">
    <location>
        <begin position="83"/>
        <end position="97"/>
    </location>
</feature>
<evidence type="ECO:0000313" key="2">
    <source>
        <dbReference type="EMBL" id="QCT71613.1"/>
    </source>
</evidence>
<dbReference type="KEGG" id="emt:CPZ25_009850"/>
<accession>A0A4P9C829</accession>
<feature type="region of interest" description="Disordered" evidence="1">
    <location>
        <begin position="78"/>
        <end position="97"/>
    </location>
</feature>
<dbReference type="Proteomes" id="UP000218387">
    <property type="component" value="Chromosome"/>
</dbReference>
<gene>
    <name evidence="2" type="ORF">CPZ25_009850</name>
</gene>
<evidence type="ECO:0000256" key="1">
    <source>
        <dbReference type="SAM" id="MobiDB-lite"/>
    </source>
</evidence>
<keyword evidence="3" id="KW-1185">Reference proteome</keyword>
<sequence>MRKSNINLNFSEENQRSARRTFERVREHTDVCDRTRENGQRSNRMIVERKKGHRKENSTIKPEIPADGNQQRIKNASAMNTSKNHHMNQIKKPKGKR</sequence>